<dbReference type="EMBL" id="SZQL01000004">
    <property type="protein sequence ID" value="TKK69873.1"/>
    <property type="molecule type" value="Genomic_DNA"/>
</dbReference>
<dbReference type="RefSeq" id="WP_137261095.1">
    <property type="nucleotide sequence ID" value="NZ_SZQL01000004.1"/>
</dbReference>
<keyword evidence="2" id="KW-1185">Reference proteome</keyword>
<dbReference type="GO" id="GO:0032259">
    <property type="term" value="P:methylation"/>
    <property type="evidence" value="ECO:0007669"/>
    <property type="project" value="UniProtKB-KW"/>
</dbReference>
<dbReference type="SUPFAM" id="SSF53335">
    <property type="entry name" value="S-adenosyl-L-methionine-dependent methyltransferases"/>
    <property type="match status" value="1"/>
</dbReference>
<evidence type="ECO:0000313" key="2">
    <source>
        <dbReference type="Proteomes" id="UP000305848"/>
    </source>
</evidence>
<dbReference type="AlphaFoldDB" id="A0A4V5UUN9"/>
<name>A0A4V5UUN9_9BACT</name>
<gene>
    <name evidence="1" type="ORF">FC093_07295</name>
</gene>
<comment type="caution">
    <text evidence="1">The sequence shown here is derived from an EMBL/GenBank/DDBJ whole genome shotgun (WGS) entry which is preliminary data.</text>
</comment>
<keyword evidence="1" id="KW-0489">Methyltransferase</keyword>
<evidence type="ECO:0000313" key="1">
    <source>
        <dbReference type="EMBL" id="TKK69873.1"/>
    </source>
</evidence>
<protein>
    <submittedName>
        <fullName evidence="1">Class I SAM-dependent methyltransferase</fullName>
    </submittedName>
</protein>
<dbReference type="InterPro" id="IPR029063">
    <property type="entry name" value="SAM-dependent_MTases_sf"/>
</dbReference>
<reference evidence="1 2" key="1">
    <citation type="submission" date="2019-05" db="EMBL/GenBank/DDBJ databases">
        <title>Panacibacter sp. strain 17mud1-8 Genome sequencing and assembly.</title>
        <authorList>
            <person name="Chhetri G."/>
        </authorList>
    </citation>
    <scope>NUCLEOTIDE SEQUENCE [LARGE SCALE GENOMIC DNA]</scope>
    <source>
        <strain evidence="1 2">17mud1-8</strain>
    </source>
</reference>
<dbReference type="Gene3D" id="3.40.50.150">
    <property type="entry name" value="Vaccinia Virus protein VP39"/>
    <property type="match status" value="1"/>
</dbReference>
<keyword evidence="1" id="KW-0808">Transferase</keyword>
<sequence>MKNIFTGIYVNHGWGQGSGEGSLPENTEIYRQFLEQFIRDKEIKSVIDYGCGDWQFSRLVNWGNVQYLGLDVVDSLIDNHNKTYRSNNIQFQSLDGIPDELPDADLILIKDVLQHWPNQTIISFIPKIEKYKFALITNCINPEDATDNHDIHEGDFHYLDLTKPPFSYNMYKVLEYTNREAVTDVNQLRWKKIVLLLEHKI</sequence>
<proteinExistence type="predicted"/>
<dbReference type="GO" id="GO:0008168">
    <property type="term" value="F:methyltransferase activity"/>
    <property type="evidence" value="ECO:0007669"/>
    <property type="project" value="UniProtKB-KW"/>
</dbReference>
<dbReference type="OrthoDB" id="20930at2"/>
<organism evidence="1 2">
    <name type="scientific">Ilyomonas limi</name>
    <dbReference type="NCBI Taxonomy" id="2575867"/>
    <lineage>
        <taxon>Bacteria</taxon>
        <taxon>Pseudomonadati</taxon>
        <taxon>Bacteroidota</taxon>
        <taxon>Chitinophagia</taxon>
        <taxon>Chitinophagales</taxon>
        <taxon>Chitinophagaceae</taxon>
        <taxon>Ilyomonas</taxon>
    </lineage>
</organism>
<accession>A0A4V5UUN9</accession>
<dbReference type="Proteomes" id="UP000305848">
    <property type="component" value="Unassembled WGS sequence"/>
</dbReference>